<dbReference type="Pfam" id="PF00892">
    <property type="entry name" value="EamA"/>
    <property type="match status" value="1"/>
</dbReference>
<feature type="transmembrane region" description="Helical" evidence="3">
    <location>
        <begin position="248"/>
        <end position="268"/>
    </location>
</feature>
<proteinExistence type="inferred from homology"/>
<keyword evidence="6" id="KW-1185">Reference proteome</keyword>
<dbReference type="Proteomes" id="UP000195981">
    <property type="component" value="Unassembled WGS sequence"/>
</dbReference>
<sequence>MTRSSTSPVPASTTAGPTMAGPVAMVLGSCVSLQIGAAFAAQLFGPLGSWGVTCLRLGMAATVLLLAVRPALHRWDRAQWRGVILFGLALGAMNGSFYASIARIPLGAAVAIEFLGPLVLSAILSRRGADLLCVLVALLGVSMFGVESLTGGAALDPLGVVFALIAGVFWAGYILASAHVGRLVPGHGGLAAAVGIGALAILPLGADGGATGLADPHLALLALGCALLASVIPYSLELSALRSLPSRVFGVLLSLEPAVAGLAGLILLGQPLTALTALAIVLVVAASIGITLTARRTGTTASETGTAPNDDSVPDGRTGGEAERSGEGSVLATPIG</sequence>
<dbReference type="AlphaFoldDB" id="A0A1X6X2V1"/>
<feature type="region of interest" description="Disordered" evidence="2">
    <location>
        <begin position="299"/>
        <end position="336"/>
    </location>
</feature>
<feature type="domain" description="EamA" evidence="4">
    <location>
        <begin position="158"/>
        <end position="291"/>
    </location>
</feature>
<feature type="transmembrane region" description="Helical" evidence="3">
    <location>
        <begin position="218"/>
        <end position="236"/>
    </location>
</feature>
<dbReference type="PROSITE" id="PS51257">
    <property type="entry name" value="PROKAR_LIPOPROTEIN"/>
    <property type="match status" value="1"/>
</dbReference>
<evidence type="ECO:0000313" key="6">
    <source>
        <dbReference type="Proteomes" id="UP000195981"/>
    </source>
</evidence>
<dbReference type="RefSeq" id="WP_327230668.1">
    <property type="nucleotide sequence ID" value="NZ_FWFG01000081.1"/>
</dbReference>
<dbReference type="GO" id="GO:0016020">
    <property type="term" value="C:membrane"/>
    <property type="evidence" value="ECO:0007669"/>
    <property type="project" value="InterPro"/>
</dbReference>
<dbReference type="InterPro" id="IPR037185">
    <property type="entry name" value="EmrE-like"/>
</dbReference>
<keyword evidence="3" id="KW-0812">Transmembrane</keyword>
<feature type="transmembrane region" description="Helical" evidence="3">
    <location>
        <begin position="188"/>
        <end position="206"/>
    </location>
</feature>
<feature type="compositionally biased region" description="Polar residues" evidence="2">
    <location>
        <begin position="299"/>
        <end position="309"/>
    </location>
</feature>
<dbReference type="SUPFAM" id="SSF103481">
    <property type="entry name" value="Multidrug resistance efflux transporter EmrE"/>
    <property type="match status" value="1"/>
</dbReference>
<feature type="transmembrane region" description="Helical" evidence="3">
    <location>
        <begin position="80"/>
        <end position="98"/>
    </location>
</feature>
<gene>
    <name evidence="5" type="ORF">FM110_09105</name>
</gene>
<dbReference type="InterPro" id="IPR000620">
    <property type="entry name" value="EamA_dom"/>
</dbReference>
<keyword evidence="3" id="KW-1133">Transmembrane helix</keyword>
<evidence type="ECO:0000256" key="1">
    <source>
        <dbReference type="ARBA" id="ARBA00007362"/>
    </source>
</evidence>
<feature type="transmembrane region" description="Helical" evidence="3">
    <location>
        <begin position="157"/>
        <end position="176"/>
    </location>
</feature>
<evidence type="ECO:0000256" key="2">
    <source>
        <dbReference type="SAM" id="MobiDB-lite"/>
    </source>
</evidence>
<keyword evidence="3" id="KW-0472">Membrane</keyword>
<feature type="transmembrane region" description="Helical" evidence="3">
    <location>
        <begin position="274"/>
        <end position="294"/>
    </location>
</feature>
<evidence type="ECO:0000256" key="3">
    <source>
        <dbReference type="SAM" id="Phobius"/>
    </source>
</evidence>
<comment type="similarity">
    <text evidence="1">Belongs to the EamA transporter family.</text>
</comment>
<dbReference type="EMBL" id="FWFG01000081">
    <property type="protein sequence ID" value="SLM92992.1"/>
    <property type="molecule type" value="Genomic_DNA"/>
</dbReference>
<feature type="transmembrane region" description="Helical" evidence="3">
    <location>
        <begin position="47"/>
        <end position="68"/>
    </location>
</feature>
<feature type="transmembrane region" description="Helical" evidence="3">
    <location>
        <begin position="131"/>
        <end position="151"/>
    </location>
</feature>
<feature type="transmembrane region" description="Helical" evidence="3">
    <location>
        <begin position="104"/>
        <end position="124"/>
    </location>
</feature>
<organism evidence="5 6">
    <name type="scientific">Brachybacterium nesterenkovii</name>
    <dbReference type="NCBI Taxonomy" id="47847"/>
    <lineage>
        <taxon>Bacteria</taxon>
        <taxon>Bacillati</taxon>
        <taxon>Actinomycetota</taxon>
        <taxon>Actinomycetes</taxon>
        <taxon>Micrococcales</taxon>
        <taxon>Dermabacteraceae</taxon>
        <taxon>Brachybacterium</taxon>
    </lineage>
</organism>
<evidence type="ECO:0000313" key="5">
    <source>
        <dbReference type="EMBL" id="SLM92992.1"/>
    </source>
</evidence>
<protein>
    <submittedName>
        <fullName evidence="5">Integral membrane protein</fullName>
    </submittedName>
</protein>
<feature type="transmembrane region" description="Helical" evidence="3">
    <location>
        <begin position="20"/>
        <end position="41"/>
    </location>
</feature>
<reference evidence="5 6" key="1">
    <citation type="submission" date="2017-02" db="EMBL/GenBank/DDBJ databases">
        <authorList>
            <person name="Peterson S.W."/>
        </authorList>
    </citation>
    <scope>NUCLEOTIDE SEQUENCE [LARGE SCALE GENOMIC DNA]</scope>
    <source>
        <strain evidence="5 6">CIP104813</strain>
    </source>
</reference>
<evidence type="ECO:0000259" key="4">
    <source>
        <dbReference type="Pfam" id="PF00892"/>
    </source>
</evidence>
<accession>A0A1X6X2V1</accession>
<name>A0A1X6X2V1_9MICO</name>